<name>A0AAN8MGU1_9PEZI</name>
<dbReference type="AlphaFoldDB" id="A0AAN8MGU1"/>
<feature type="compositionally biased region" description="Basic and acidic residues" evidence="1">
    <location>
        <begin position="23"/>
        <end position="42"/>
    </location>
</feature>
<feature type="region of interest" description="Disordered" evidence="1">
    <location>
        <begin position="1"/>
        <end position="124"/>
    </location>
</feature>
<sequence length="124" mass="14124">MTETPEEAYAVTRGVRRSMTTDAVRETARRTSKDAKGAEGEPRSASTPASKEIIRIPMTTMSIANRRSFSSEPDTTTQTPEGVKPRKRERPALFLDLKKDVKPEPEPEKPKPRKRLWPFRRSWG</sequence>
<proteinExistence type="predicted"/>
<evidence type="ECO:0000256" key="1">
    <source>
        <dbReference type="SAM" id="MobiDB-lite"/>
    </source>
</evidence>
<gene>
    <name evidence="2" type="ORF">TWF718_002902</name>
</gene>
<accession>A0AAN8MGU1</accession>
<keyword evidence="3" id="KW-1185">Reference proteome</keyword>
<dbReference type="Proteomes" id="UP001313282">
    <property type="component" value="Unassembled WGS sequence"/>
</dbReference>
<comment type="caution">
    <text evidence="2">The sequence shown here is derived from an EMBL/GenBank/DDBJ whole genome shotgun (WGS) entry which is preliminary data.</text>
</comment>
<feature type="compositionally biased region" description="Basic and acidic residues" evidence="1">
    <location>
        <begin position="96"/>
        <end position="110"/>
    </location>
</feature>
<evidence type="ECO:0000313" key="2">
    <source>
        <dbReference type="EMBL" id="KAK6330701.1"/>
    </source>
</evidence>
<feature type="compositionally biased region" description="Polar residues" evidence="1">
    <location>
        <begin position="59"/>
        <end position="80"/>
    </location>
</feature>
<evidence type="ECO:0000313" key="3">
    <source>
        <dbReference type="Proteomes" id="UP001313282"/>
    </source>
</evidence>
<organism evidence="2 3">
    <name type="scientific">Orbilia javanica</name>
    <dbReference type="NCBI Taxonomy" id="47235"/>
    <lineage>
        <taxon>Eukaryota</taxon>
        <taxon>Fungi</taxon>
        <taxon>Dikarya</taxon>
        <taxon>Ascomycota</taxon>
        <taxon>Pezizomycotina</taxon>
        <taxon>Orbiliomycetes</taxon>
        <taxon>Orbiliales</taxon>
        <taxon>Orbiliaceae</taxon>
        <taxon>Orbilia</taxon>
    </lineage>
</organism>
<protein>
    <submittedName>
        <fullName evidence="2">Uncharacterized protein</fullName>
    </submittedName>
</protein>
<feature type="compositionally biased region" description="Basic residues" evidence="1">
    <location>
        <begin position="111"/>
        <end position="124"/>
    </location>
</feature>
<dbReference type="EMBL" id="JAVHNR010000011">
    <property type="protein sequence ID" value="KAK6330701.1"/>
    <property type="molecule type" value="Genomic_DNA"/>
</dbReference>
<reference evidence="2 3" key="1">
    <citation type="submission" date="2019-10" db="EMBL/GenBank/DDBJ databases">
        <authorList>
            <person name="Palmer J.M."/>
        </authorList>
    </citation>
    <scope>NUCLEOTIDE SEQUENCE [LARGE SCALE GENOMIC DNA]</scope>
    <source>
        <strain evidence="2 3">TWF718</strain>
    </source>
</reference>